<keyword evidence="1" id="KW-0472">Membrane</keyword>
<gene>
    <name evidence="2" type="ORF">A2756_06000</name>
</gene>
<organism evidence="2 3">
    <name type="scientific">Candidatus Ryanbacteria bacterium RIFCSPHIGHO2_01_FULL_48_27</name>
    <dbReference type="NCBI Taxonomy" id="1802115"/>
    <lineage>
        <taxon>Bacteria</taxon>
        <taxon>Candidatus Ryaniibacteriota</taxon>
    </lineage>
</organism>
<name>A0A1G2G7H4_9BACT</name>
<evidence type="ECO:0008006" key="4">
    <source>
        <dbReference type="Google" id="ProtNLM"/>
    </source>
</evidence>
<dbReference type="STRING" id="1802115.A2756_06000"/>
<dbReference type="AlphaFoldDB" id="A0A1G2G7H4"/>
<evidence type="ECO:0000313" key="2">
    <source>
        <dbReference type="EMBL" id="OGZ46137.1"/>
    </source>
</evidence>
<evidence type="ECO:0000313" key="3">
    <source>
        <dbReference type="Proteomes" id="UP000177785"/>
    </source>
</evidence>
<accession>A0A1G2G7H4</accession>
<feature type="transmembrane region" description="Helical" evidence="1">
    <location>
        <begin position="59"/>
        <end position="79"/>
    </location>
</feature>
<proteinExistence type="predicted"/>
<feature type="transmembrane region" description="Helical" evidence="1">
    <location>
        <begin position="85"/>
        <end position="106"/>
    </location>
</feature>
<evidence type="ECO:0000256" key="1">
    <source>
        <dbReference type="SAM" id="Phobius"/>
    </source>
</evidence>
<keyword evidence="1" id="KW-0812">Transmembrane</keyword>
<sequence>MGIFARVRVELPLRFGLGAMFLYSGYDLVMHPTGWYWAVRPLPQAVQAFINANIGLDRYLMLQGAGELVLAFLLIAWFLPRWTLVLASFLTVLEMAVILFFVGVSLDTFRDIGLLGGALSLWLISLKHN</sequence>
<protein>
    <recommendedName>
        <fullName evidence="4">DoxX family protein</fullName>
    </recommendedName>
</protein>
<feature type="transmembrane region" description="Helical" evidence="1">
    <location>
        <begin position="20"/>
        <end position="38"/>
    </location>
</feature>
<dbReference type="EMBL" id="MHNL01000001">
    <property type="protein sequence ID" value="OGZ46137.1"/>
    <property type="molecule type" value="Genomic_DNA"/>
</dbReference>
<reference evidence="2 3" key="1">
    <citation type="journal article" date="2016" name="Nat. Commun.">
        <title>Thousands of microbial genomes shed light on interconnected biogeochemical processes in an aquifer system.</title>
        <authorList>
            <person name="Anantharaman K."/>
            <person name="Brown C.T."/>
            <person name="Hug L.A."/>
            <person name="Sharon I."/>
            <person name="Castelle C.J."/>
            <person name="Probst A.J."/>
            <person name="Thomas B.C."/>
            <person name="Singh A."/>
            <person name="Wilkins M.J."/>
            <person name="Karaoz U."/>
            <person name="Brodie E.L."/>
            <person name="Williams K.H."/>
            <person name="Hubbard S.S."/>
            <person name="Banfield J.F."/>
        </authorList>
    </citation>
    <scope>NUCLEOTIDE SEQUENCE [LARGE SCALE GENOMIC DNA]</scope>
</reference>
<comment type="caution">
    <text evidence="2">The sequence shown here is derived from an EMBL/GenBank/DDBJ whole genome shotgun (WGS) entry which is preliminary data.</text>
</comment>
<dbReference type="Proteomes" id="UP000177785">
    <property type="component" value="Unassembled WGS sequence"/>
</dbReference>
<keyword evidence="1" id="KW-1133">Transmembrane helix</keyword>